<dbReference type="EMBL" id="JAMZFW010000022">
    <property type="protein sequence ID" value="MCP1103301.1"/>
    <property type="molecule type" value="Genomic_DNA"/>
</dbReference>
<feature type="domain" description="WYL" evidence="2">
    <location>
        <begin position="133"/>
        <end position="198"/>
    </location>
</feature>
<dbReference type="PIRSF" id="PIRSF016838">
    <property type="entry name" value="PafC"/>
    <property type="match status" value="1"/>
</dbReference>
<feature type="domain" description="WCX" evidence="3">
    <location>
        <begin position="223"/>
        <end position="295"/>
    </location>
</feature>
<dbReference type="Pfam" id="PF08279">
    <property type="entry name" value="HTH_11"/>
    <property type="match status" value="1"/>
</dbReference>
<dbReference type="InterPro" id="IPR051534">
    <property type="entry name" value="CBASS_pafABC_assoc_protein"/>
</dbReference>
<dbReference type="SUPFAM" id="SSF46785">
    <property type="entry name" value="Winged helix' DNA-binding domain"/>
    <property type="match status" value="1"/>
</dbReference>
<dbReference type="InterPro" id="IPR036388">
    <property type="entry name" value="WH-like_DNA-bd_sf"/>
</dbReference>
<gene>
    <name evidence="4" type="ORF">NK125_12890</name>
</gene>
<feature type="domain" description="Helix-turn-helix type 11" evidence="1">
    <location>
        <begin position="5"/>
        <end position="57"/>
    </location>
</feature>
<reference evidence="4 5" key="1">
    <citation type="journal article" date="2022" name="Genome Biol. Evol.">
        <title>Host diet, physiology and behaviors set the stage for Lachnospiraceae cladogenesis.</title>
        <authorList>
            <person name="Vera-Ponce De Leon A."/>
            <person name="Schneider M."/>
            <person name="Jahnes B.C."/>
            <person name="Sadowski V."/>
            <person name="Camuy-Velez L.A."/>
            <person name="Duan J."/>
            <person name="Sabree Z.L."/>
        </authorList>
    </citation>
    <scope>NUCLEOTIDE SEQUENCE [LARGE SCALE GENOMIC DNA]</scope>
    <source>
        <strain evidence="4 5">PAL113</strain>
    </source>
</reference>
<comment type="caution">
    <text evidence="4">The sequence shown here is derived from an EMBL/GenBank/DDBJ whole genome shotgun (WGS) entry which is preliminary data.</text>
</comment>
<dbReference type="PANTHER" id="PTHR34580">
    <property type="match status" value="1"/>
</dbReference>
<dbReference type="InterPro" id="IPR028349">
    <property type="entry name" value="PafC-like"/>
</dbReference>
<protein>
    <submittedName>
        <fullName evidence="4">YafY family transcriptional regulator</fullName>
    </submittedName>
</protein>
<dbReference type="InterPro" id="IPR013196">
    <property type="entry name" value="HTH_11"/>
</dbReference>
<accession>A0ABT1EC93</accession>
<sequence length="302" mass="34947">MKIDRLIGILSILLQNEKVTAPSLAEKFEVSRRTINRDVIDLCMAGIPIVTTQGQNGGISIMEGYKIDRTLLTSFDMQAILAGLKSLDSVSGTNRYQQLMEKLKVGTSSVLTSNNHISIDLSSWYKQSLAPKIESIQSCIEKKHILSFTYHGPTGESFRRIEPYILVFKWSSWYVKGFCLGKGDFRLFKLNRMTGVKVEEDSFVPRRMTEEAYRNDYVYGRNIHLTALFSPAVKWRLIDEYGVETFQELENGKLLFEYTFAEKEGMFSWLLTFRNEVEILEPEEIRNEFKDIINQIIEIYQR</sequence>
<dbReference type="Pfam" id="PF13280">
    <property type="entry name" value="WYL"/>
    <property type="match status" value="1"/>
</dbReference>
<dbReference type="PROSITE" id="PS52050">
    <property type="entry name" value="WYL"/>
    <property type="match status" value="1"/>
</dbReference>
<dbReference type="InterPro" id="IPR026881">
    <property type="entry name" value="WYL_dom"/>
</dbReference>
<dbReference type="RefSeq" id="WP_262067074.1">
    <property type="nucleotide sequence ID" value="NZ_JAMXOD010000022.1"/>
</dbReference>
<evidence type="ECO:0000259" key="2">
    <source>
        <dbReference type="Pfam" id="PF13280"/>
    </source>
</evidence>
<proteinExistence type="predicted"/>
<dbReference type="InterPro" id="IPR036390">
    <property type="entry name" value="WH_DNA-bd_sf"/>
</dbReference>
<organism evidence="4 5">
    <name type="scientific">Aequitasia blattaphilus</name>
    <dbReference type="NCBI Taxonomy" id="2949332"/>
    <lineage>
        <taxon>Bacteria</taxon>
        <taxon>Bacillati</taxon>
        <taxon>Bacillota</taxon>
        <taxon>Clostridia</taxon>
        <taxon>Lachnospirales</taxon>
        <taxon>Lachnospiraceae</taxon>
        <taxon>Aequitasia</taxon>
    </lineage>
</organism>
<evidence type="ECO:0000313" key="4">
    <source>
        <dbReference type="EMBL" id="MCP1103301.1"/>
    </source>
</evidence>
<name>A0ABT1EC93_9FIRM</name>
<dbReference type="PANTHER" id="PTHR34580:SF1">
    <property type="entry name" value="PROTEIN PAFC"/>
    <property type="match status" value="1"/>
</dbReference>
<dbReference type="Proteomes" id="UP001523566">
    <property type="component" value="Unassembled WGS sequence"/>
</dbReference>
<evidence type="ECO:0000259" key="3">
    <source>
        <dbReference type="Pfam" id="PF25583"/>
    </source>
</evidence>
<dbReference type="InterPro" id="IPR057727">
    <property type="entry name" value="WCX_dom"/>
</dbReference>
<dbReference type="Pfam" id="PF25583">
    <property type="entry name" value="WCX"/>
    <property type="match status" value="1"/>
</dbReference>
<evidence type="ECO:0000313" key="5">
    <source>
        <dbReference type="Proteomes" id="UP001523566"/>
    </source>
</evidence>
<dbReference type="Gene3D" id="1.10.10.10">
    <property type="entry name" value="Winged helix-like DNA-binding domain superfamily/Winged helix DNA-binding domain"/>
    <property type="match status" value="1"/>
</dbReference>
<evidence type="ECO:0000259" key="1">
    <source>
        <dbReference type="Pfam" id="PF08279"/>
    </source>
</evidence>
<keyword evidence="5" id="KW-1185">Reference proteome</keyword>